<feature type="compositionally biased region" description="Polar residues" evidence="1">
    <location>
        <begin position="1"/>
        <end position="13"/>
    </location>
</feature>
<name>A0ABM0PWB3_PRUMU</name>
<feature type="region of interest" description="Disordered" evidence="1">
    <location>
        <begin position="1"/>
        <end position="22"/>
    </location>
</feature>
<keyword evidence="2" id="KW-1185">Reference proteome</keyword>
<gene>
    <name evidence="3" type="primary">LOC103343710</name>
</gene>
<dbReference type="PANTHER" id="PTHR47592:SF27">
    <property type="entry name" value="OS08G0421700 PROTEIN"/>
    <property type="match status" value="1"/>
</dbReference>
<dbReference type="Proteomes" id="UP000694861">
    <property type="component" value="Unplaced"/>
</dbReference>
<reference evidence="3" key="2">
    <citation type="submission" date="2025-08" db="UniProtKB">
        <authorList>
            <consortium name="RefSeq"/>
        </authorList>
    </citation>
    <scope>IDENTIFICATION</scope>
</reference>
<dbReference type="PANTHER" id="PTHR47592">
    <property type="entry name" value="PBF68 PROTEIN"/>
    <property type="match status" value="1"/>
</dbReference>
<dbReference type="GeneID" id="103343710"/>
<proteinExistence type="predicted"/>
<protein>
    <submittedName>
        <fullName evidence="3">Uncharacterized protein LOC103343710</fullName>
    </submittedName>
</protein>
<organism evidence="2 3">
    <name type="scientific">Prunus mume</name>
    <name type="common">Japanese apricot</name>
    <name type="synonym">Armeniaca mume</name>
    <dbReference type="NCBI Taxonomy" id="102107"/>
    <lineage>
        <taxon>Eukaryota</taxon>
        <taxon>Viridiplantae</taxon>
        <taxon>Streptophyta</taxon>
        <taxon>Embryophyta</taxon>
        <taxon>Tracheophyta</taxon>
        <taxon>Spermatophyta</taxon>
        <taxon>Magnoliopsida</taxon>
        <taxon>eudicotyledons</taxon>
        <taxon>Gunneridae</taxon>
        <taxon>Pentapetalae</taxon>
        <taxon>rosids</taxon>
        <taxon>fabids</taxon>
        <taxon>Rosales</taxon>
        <taxon>Rosaceae</taxon>
        <taxon>Amygdaloideae</taxon>
        <taxon>Amygdaleae</taxon>
        <taxon>Prunus</taxon>
    </lineage>
</organism>
<evidence type="ECO:0000313" key="2">
    <source>
        <dbReference type="Proteomes" id="UP000694861"/>
    </source>
</evidence>
<dbReference type="Pfam" id="PF14223">
    <property type="entry name" value="Retrotran_gag_2"/>
    <property type="match status" value="1"/>
</dbReference>
<evidence type="ECO:0000313" key="3">
    <source>
        <dbReference type="RefSeq" id="XP_008245574.1"/>
    </source>
</evidence>
<evidence type="ECO:0000256" key="1">
    <source>
        <dbReference type="SAM" id="MobiDB-lite"/>
    </source>
</evidence>
<dbReference type="RefSeq" id="XP_008245574.1">
    <property type="nucleotide sequence ID" value="XM_008247352.1"/>
</dbReference>
<sequence>MDSQSSVTVNGVTKNPHDEKPEKFKGIDFKRWQQKMLFYLTTMNLAHVVREEAPKSGENPMSKETMMTIEAWKQSDFLCRNYILNRLDDTLYDIYSSYNSAKEVWELLEKKYKTEDAGAKKFVIGKFLKYAMVDSKTVIKQVEELQILIHDLLAEGCSINEHFQVGAIIEKLPPSWKDFKIYLKHKRREMSMEDLILRLRVEEDHRKGDKGEVPVMEAKANVVETSKPKFQNNKGKKVAKNYGKTHAPKGKDFKKIKGACW</sequence>
<feature type="non-terminal residue" evidence="3">
    <location>
        <position position="261"/>
    </location>
</feature>
<accession>A0ABM0PWB3</accession>
<reference evidence="2" key="1">
    <citation type="journal article" date="2012" name="Nat. Commun.">
        <title>The genome of Prunus mume.</title>
        <authorList>
            <person name="Zhang Q."/>
            <person name="Chen W."/>
            <person name="Sun L."/>
            <person name="Zhao F."/>
            <person name="Huang B."/>
            <person name="Yang W."/>
            <person name="Tao Y."/>
            <person name="Wang J."/>
            <person name="Yuan Z."/>
            <person name="Fan G."/>
            <person name="Xing Z."/>
            <person name="Han C."/>
            <person name="Pan H."/>
            <person name="Zhong X."/>
            <person name="Shi W."/>
            <person name="Liang X."/>
            <person name="Du D."/>
            <person name="Sun F."/>
            <person name="Xu Z."/>
            <person name="Hao R."/>
            <person name="Lv T."/>
            <person name="Lv Y."/>
            <person name="Zheng Z."/>
            <person name="Sun M."/>
            <person name="Luo L."/>
            <person name="Cai M."/>
            <person name="Gao Y."/>
            <person name="Wang J."/>
            <person name="Yin Y."/>
            <person name="Xu X."/>
            <person name="Cheng T."/>
            <person name="Wang J."/>
        </authorList>
    </citation>
    <scope>NUCLEOTIDE SEQUENCE [LARGE SCALE GENOMIC DNA]</scope>
</reference>